<organism evidence="8 9">
    <name type="scientific">Ficus carica</name>
    <name type="common">Common fig</name>
    <dbReference type="NCBI Taxonomy" id="3494"/>
    <lineage>
        <taxon>Eukaryota</taxon>
        <taxon>Viridiplantae</taxon>
        <taxon>Streptophyta</taxon>
        <taxon>Embryophyta</taxon>
        <taxon>Tracheophyta</taxon>
        <taxon>Spermatophyta</taxon>
        <taxon>Magnoliopsida</taxon>
        <taxon>eudicotyledons</taxon>
        <taxon>Gunneridae</taxon>
        <taxon>Pentapetalae</taxon>
        <taxon>rosids</taxon>
        <taxon>fabids</taxon>
        <taxon>Rosales</taxon>
        <taxon>Moraceae</taxon>
        <taxon>Ficeae</taxon>
        <taxon>Ficus</taxon>
    </lineage>
</organism>
<comment type="catalytic activity">
    <reaction evidence="1">
        <text>[protein]-peptidylproline (omega=180) = [protein]-peptidylproline (omega=0)</text>
        <dbReference type="Rhea" id="RHEA:16237"/>
        <dbReference type="Rhea" id="RHEA-COMP:10747"/>
        <dbReference type="Rhea" id="RHEA-COMP:10748"/>
        <dbReference type="ChEBI" id="CHEBI:83833"/>
        <dbReference type="ChEBI" id="CHEBI:83834"/>
        <dbReference type="EC" id="5.2.1.8"/>
    </reaction>
</comment>
<dbReference type="GO" id="GO:0006457">
    <property type="term" value="P:protein folding"/>
    <property type="evidence" value="ECO:0007669"/>
    <property type="project" value="TreeGrafter"/>
</dbReference>
<feature type="compositionally biased region" description="Basic residues" evidence="6">
    <location>
        <begin position="683"/>
        <end position="700"/>
    </location>
</feature>
<evidence type="ECO:0000256" key="4">
    <source>
        <dbReference type="ARBA" id="ARBA00023110"/>
    </source>
</evidence>
<evidence type="ECO:0000313" key="9">
    <source>
        <dbReference type="Proteomes" id="UP001187192"/>
    </source>
</evidence>
<dbReference type="PROSITE" id="PS50072">
    <property type="entry name" value="CSA_PPIASE_2"/>
    <property type="match status" value="1"/>
</dbReference>
<evidence type="ECO:0000256" key="2">
    <source>
        <dbReference type="ARBA" id="ARBA00007365"/>
    </source>
</evidence>
<feature type="compositionally biased region" description="Low complexity" evidence="6">
    <location>
        <begin position="500"/>
        <end position="516"/>
    </location>
</feature>
<evidence type="ECO:0000256" key="3">
    <source>
        <dbReference type="ARBA" id="ARBA00013194"/>
    </source>
</evidence>
<feature type="compositionally biased region" description="Low complexity" evidence="6">
    <location>
        <begin position="527"/>
        <end position="536"/>
    </location>
</feature>
<gene>
    <name evidence="8" type="ORF">TIFTF001_014370</name>
</gene>
<keyword evidence="4" id="KW-0697">Rotamase</keyword>
<dbReference type="InterPro" id="IPR029000">
    <property type="entry name" value="Cyclophilin-like_dom_sf"/>
</dbReference>
<evidence type="ECO:0000313" key="8">
    <source>
        <dbReference type="EMBL" id="GMN45173.1"/>
    </source>
</evidence>
<comment type="similarity">
    <text evidence="2">Belongs to the cyclophilin-type PPIase family.</text>
</comment>
<proteinExistence type="inferred from homology"/>
<feature type="compositionally biased region" description="Basic and acidic residues" evidence="6">
    <location>
        <begin position="355"/>
        <end position="374"/>
    </location>
</feature>
<keyword evidence="5" id="KW-0413">Isomerase</keyword>
<dbReference type="GO" id="GO:0005737">
    <property type="term" value="C:cytoplasm"/>
    <property type="evidence" value="ECO:0007669"/>
    <property type="project" value="TreeGrafter"/>
</dbReference>
<dbReference type="PANTHER" id="PTHR11071:SF561">
    <property type="entry name" value="PEPTIDYL-PROLYL CIS-TRANS ISOMERASE D-RELATED"/>
    <property type="match status" value="1"/>
</dbReference>
<feature type="compositionally biased region" description="Basic and acidic residues" evidence="6">
    <location>
        <begin position="180"/>
        <end position="192"/>
    </location>
</feature>
<feature type="domain" description="PPIase cyclophilin-type" evidence="7">
    <location>
        <begin position="3"/>
        <end position="167"/>
    </location>
</feature>
<dbReference type="EMBL" id="BTGU01000020">
    <property type="protein sequence ID" value="GMN45173.1"/>
    <property type="molecule type" value="Genomic_DNA"/>
</dbReference>
<keyword evidence="9" id="KW-1185">Reference proteome</keyword>
<dbReference type="Gene3D" id="2.40.100.10">
    <property type="entry name" value="Cyclophilin-like"/>
    <property type="match status" value="1"/>
</dbReference>
<accession>A0AA88D3Y5</accession>
<dbReference type="GO" id="GO:0016018">
    <property type="term" value="F:cyclosporin A binding"/>
    <property type="evidence" value="ECO:0007669"/>
    <property type="project" value="TreeGrafter"/>
</dbReference>
<feature type="compositionally biased region" description="Basic residues" evidence="6">
    <location>
        <begin position="517"/>
        <end position="526"/>
    </location>
</feature>
<dbReference type="FunFam" id="2.40.100.10:FF:000022">
    <property type="entry name" value="Peptidyl-prolyl cis-trans isomerase CYP95"/>
    <property type="match status" value="1"/>
</dbReference>
<feature type="compositionally biased region" description="Basic and acidic residues" evidence="6">
    <location>
        <begin position="384"/>
        <end position="402"/>
    </location>
</feature>
<feature type="compositionally biased region" description="Low complexity" evidence="6">
    <location>
        <begin position="441"/>
        <end position="456"/>
    </location>
</feature>
<feature type="compositionally biased region" description="Low complexity" evidence="6">
    <location>
        <begin position="607"/>
        <end position="632"/>
    </location>
</feature>
<dbReference type="PRINTS" id="PR00153">
    <property type="entry name" value="CSAPPISMRASE"/>
</dbReference>
<feature type="compositionally biased region" description="Low complexity" evidence="6">
    <location>
        <begin position="236"/>
        <end position="248"/>
    </location>
</feature>
<dbReference type="GO" id="GO:0003755">
    <property type="term" value="F:peptidyl-prolyl cis-trans isomerase activity"/>
    <property type="evidence" value="ECO:0007669"/>
    <property type="project" value="UniProtKB-KW"/>
</dbReference>
<reference evidence="8" key="1">
    <citation type="submission" date="2023-07" db="EMBL/GenBank/DDBJ databases">
        <title>draft genome sequence of fig (Ficus carica).</title>
        <authorList>
            <person name="Takahashi T."/>
            <person name="Nishimura K."/>
        </authorList>
    </citation>
    <scope>NUCLEOTIDE SEQUENCE</scope>
</reference>
<dbReference type="InterPro" id="IPR002130">
    <property type="entry name" value="Cyclophilin-type_PPIase_dom"/>
</dbReference>
<evidence type="ECO:0000259" key="7">
    <source>
        <dbReference type="PROSITE" id="PS50072"/>
    </source>
</evidence>
<evidence type="ECO:0000256" key="5">
    <source>
        <dbReference type="ARBA" id="ARBA00023235"/>
    </source>
</evidence>
<dbReference type="PANTHER" id="PTHR11071">
    <property type="entry name" value="PEPTIDYL-PROLYL CIS-TRANS ISOMERASE"/>
    <property type="match status" value="1"/>
</dbReference>
<feature type="compositionally biased region" description="Polar residues" evidence="6">
    <location>
        <begin position="407"/>
        <end position="433"/>
    </location>
</feature>
<feature type="compositionally biased region" description="Low complexity" evidence="6">
    <location>
        <begin position="555"/>
        <end position="569"/>
    </location>
</feature>
<dbReference type="Proteomes" id="UP001187192">
    <property type="component" value="Unassembled WGS sequence"/>
</dbReference>
<dbReference type="EC" id="5.2.1.8" evidence="3"/>
<sequence>MVFMDVSVDGDPAEKMVFELFFDVAPKTAENFRALCTGEKGIGPRSGRPLHYKGSFFHRIIKGYMAQGGDFVKRDGTGGESIYGGKFPDESPRLKHDEPGLLSMPLGDRDSLGSHFIITFAPNHSLDRKHVVFGKLVHGHDVLRKIEEVADEDGSPPVTVKIINCGEYDEDKKKVHKLRSGRDASSDANSHEAKRKGKHKKSSRDKRRKRRRHYSSDSESSSDSELESSDTDSDSDSYLSSSSDASSSSDDRHKRRKKSSRRDKYKRGKRRDKRRDKKRRRRDKRSKRRSRRLASESSTDTESESESKGTSEGNGLDVQGKVHKHKKEASMKAVVGDNSPLNGEISVASAHHKRREEADALDKEDGKSVRENGEQRSNGIQADSKSDKIADRQPDIVDDHPGKSRSRSFSPKRTTSKSMSISPRRSLSKSPSVSPKRRMSRSLSRSRSPLPAPQRSESTSRSPLRADSRNPARVASRSPNRSWRGKSISASPVRMHTQKSISRSRSPRSPSGSPRRSPVRSSRRSPSRSPIRSLSRSPRRSLSRSLRKPLHKTISRSPVRAPRSRSTSPVKFSRRSGSRTSGRDPPRRSFSRSPRRELNRSSRRSYSRSPSPVRRVRSPSSRGRSLSRSVSPDGSPKRIRRGRGFSQRYSYARRYRTPSASPVRSYRFGGRSERDRYPSYRRYSPRRYRSPPRGRTPLRKAKVGPYLSLGLGRHPGAWVGGGAWFRMEMDLQTRARGETEAVAFVCSWLRDRQTRWCLCQTEYQVNFMVQW</sequence>
<evidence type="ECO:0000256" key="1">
    <source>
        <dbReference type="ARBA" id="ARBA00000971"/>
    </source>
</evidence>
<feature type="compositionally biased region" description="Basic residues" evidence="6">
    <location>
        <begin position="193"/>
        <end position="213"/>
    </location>
</feature>
<name>A0AA88D3Y5_FICCA</name>
<feature type="compositionally biased region" description="Basic residues" evidence="6">
    <location>
        <begin position="253"/>
        <end position="292"/>
    </location>
</feature>
<feature type="compositionally biased region" description="Acidic residues" evidence="6">
    <location>
        <begin position="220"/>
        <end position="235"/>
    </location>
</feature>
<feature type="region of interest" description="Disordered" evidence="6">
    <location>
        <begin position="172"/>
        <end position="700"/>
    </location>
</feature>
<feature type="compositionally biased region" description="Basic residues" evidence="6">
    <location>
        <begin position="537"/>
        <end position="554"/>
    </location>
</feature>
<comment type="caution">
    <text evidence="8">The sequence shown here is derived from an EMBL/GenBank/DDBJ whole genome shotgun (WGS) entry which is preliminary data.</text>
</comment>
<dbReference type="Pfam" id="PF00160">
    <property type="entry name" value="Pro_isomerase"/>
    <property type="match status" value="1"/>
</dbReference>
<dbReference type="AlphaFoldDB" id="A0AA88D3Y5"/>
<evidence type="ECO:0000256" key="6">
    <source>
        <dbReference type="SAM" id="MobiDB-lite"/>
    </source>
</evidence>
<dbReference type="SUPFAM" id="SSF50891">
    <property type="entry name" value="Cyclophilin-like"/>
    <property type="match status" value="1"/>
</dbReference>
<protein>
    <recommendedName>
        <fullName evidence="3">peptidylprolyl isomerase</fullName>
        <ecNumber evidence="3">5.2.1.8</ecNumber>
    </recommendedName>
</protein>